<accession>A0ABT7DZT1</accession>
<dbReference type="SUPFAM" id="SSF51419">
    <property type="entry name" value="PLP-binding barrel"/>
    <property type="match status" value="1"/>
</dbReference>
<feature type="binding site" evidence="4">
    <location>
        <position position="130"/>
    </location>
    <ligand>
        <name>substrate</name>
    </ligand>
</feature>
<dbReference type="PANTHER" id="PTHR30511">
    <property type="entry name" value="ALANINE RACEMASE"/>
    <property type="match status" value="1"/>
</dbReference>
<dbReference type="NCBIfam" id="TIGR00492">
    <property type="entry name" value="alr"/>
    <property type="match status" value="1"/>
</dbReference>
<dbReference type="InterPro" id="IPR029066">
    <property type="entry name" value="PLP-binding_barrel"/>
</dbReference>
<feature type="domain" description="Alanine racemase C-terminal" evidence="5">
    <location>
        <begin position="233"/>
        <end position="356"/>
    </location>
</feature>
<comment type="function">
    <text evidence="4">Catalyzes the interconversion of L-alanine and D-alanine. May also act on other amino acids.</text>
</comment>
<dbReference type="EC" id="5.1.1.1" evidence="4"/>
<keyword evidence="3 4" id="KW-0413">Isomerase</keyword>
<dbReference type="SMART" id="SM01005">
    <property type="entry name" value="Ala_racemase_C"/>
    <property type="match status" value="1"/>
</dbReference>
<dbReference type="PRINTS" id="PR00992">
    <property type="entry name" value="ALARACEMASE"/>
</dbReference>
<evidence type="ECO:0000259" key="5">
    <source>
        <dbReference type="SMART" id="SM01005"/>
    </source>
</evidence>
<dbReference type="Pfam" id="PF01168">
    <property type="entry name" value="Ala_racemase_N"/>
    <property type="match status" value="1"/>
</dbReference>
<dbReference type="InterPro" id="IPR011079">
    <property type="entry name" value="Ala_racemase_C"/>
</dbReference>
<evidence type="ECO:0000256" key="1">
    <source>
        <dbReference type="ARBA" id="ARBA00001933"/>
    </source>
</evidence>
<name>A0ABT7DZT1_9NEIS</name>
<proteinExistence type="inferred from homology"/>
<dbReference type="HAMAP" id="MF_01201">
    <property type="entry name" value="Ala_racemase"/>
    <property type="match status" value="1"/>
</dbReference>
<keyword evidence="2 4" id="KW-0663">Pyridoxal phosphate</keyword>
<dbReference type="GO" id="GO:0008784">
    <property type="term" value="F:alanine racemase activity"/>
    <property type="evidence" value="ECO:0007669"/>
    <property type="project" value="UniProtKB-EC"/>
</dbReference>
<dbReference type="SUPFAM" id="SSF50621">
    <property type="entry name" value="Alanine racemase C-terminal domain-like"/>
    <property type="match status" value="1"/>
</dbReference>
<dbReference type="PROSITE" id="PS00395">
    <property type="entry name" value="ALANINE_RACEMASE"/>
    <property type="match status" value="1"/>
</dbReference>
<comment type="catalytic activity">
    <reaction evidence="4">
        <text>L-alanine = D-alanine</text>
        <dbReference type="Rhea" id="RHEA:20249"/>
        <dbReference type="ChEBI" id="CHEBI:57416"/>
        <dbReference type="ChEBI" id="CHEBI:57972"/>
        <dbReference type="EC" id="5.1.1.1"/>
    </reaction>
</comment>
<comment type="caution">
    <text evidence="6">The sequence shown here is derived from an EMBL/GenBank/DDBJ whole genome shotgun (WGS) entry which is preliminary data.</text>
</comment>
<evidence type="ECO:0000313" key="6">
    <source>
        <dbReference type="EMBL" id="MDK2124675.1"/>
    </source>
</evidence>
<dbReference type="Pfam" id="PF00842">
    <property type="entry name" value="Ala_racemase_C"/>
    <property type="match status" value="1"/>
</dbReference>
<evidence type="ECO:0000256" key="3">
    <source>
        <dbReference type="ARBA" id="ARBA00023235"/>
    </source>
</evidence>
<dbReference type="PANTHER" id="PTHR30511:SF0">
    <property type="entry name" value="ALANINE RACEMASE, CATABOLIC-RELATED"/>
    <property type="match status" value="1"/>
</dbReference>
<sequence length="358" mass="38957">MSRPAVATIRLDNLRHNYQLARQLHGGRALAVVKANAYGHGAVECSRALLGLADGFGVACIEEALQLREAGIQAPILLLEGFFSEDELPLIAQHRLWTALHSPEQLAMLQAWPGKERFPVWLKLDSGMHRLGFDVAGFRSAFATLQQLDCVEDIVLMSHFSRADELACDDAERQTALFDEARRGLESEASLSNSAGILAQPLAQRQWGRPGIMLYGATPLDGDHALASQLRPVMQLQSEVIALHRVAAGEPIGYGHRWVAPRDTLLATVAMGYADGYPRATANGCPVLVDGQLASIAGRVSMDMIMVDVTAVVDARVGSKVLLWGEALRPELVAAHAGTIPYEMFCNIKRVRFEYQGG</sequence>
<reference evidence="6" key="1">
    <citation type="submission" date="2023-03" db="EMBL/GenBank/DDBJ databases">
        <title>Chitinimonas shenzhenensis gen. nov., sp. nov., a novel member of family Burkholderiaceae isolated from activated sludge collected in Shen Zhen, China.</title>
        <authorList>
            <person name="Wang X."/>
        </authorList>
    </citation>
    <scope>NUCLEOTIDE SEQUENCE</scope>
    <source>
        <strain evidence="6">DQS-5</strain>
    </source>
</reference>
<comment type="cofactor">
    <cofactor evidence="1 4">
        <name>pyridoxal 5'-phosphate</name>
        <dbReference type="ChEBI" id="CHEBI:597326"/>
    </cofactor>
</comment>
<dbReference type="InterPro" id="IPR020622">
    <property type="entry name" value="Ala_racemase_pyridoxalP-BS"/>
</dbReference>
<feature type="active site" description="Proton acceptor; specific for L-alanine" evidence="4">
    <location>
        <position position="254"/>
    </location>
</feature>
<comment type="similarity">
    <text evidence="4">Belongs to the alanine racemase family.</text>
</comment>
<dbReference type="InterPro" id="IPR001608">
    <property type="entry name" value="Ala_racemase_N"/>
</dbReference>
<dbReference type="CDD" id="cd06827">
    <property type="entry name" value="PLPDE_III_AR_proteobact"/>
    <property type="match status" value="1"/>
</dbReference>
<dbReference type="InterPro" id="IPR009006">
    <property type="entry name" value="Ala_racemase/Decarboxylase_C"/>
</dbReference>
<gene>
    <name evidence="6" type="primary">alr</name>
    <name evidence="6" type="ORF">PZA18_11490</name>
</gene>
<evidence type="ECO:0000256" key="4">
    <source>
        <dbReference type="HAMAP-Rule" id="MF_01201"/>
    </source>
</evidence>
<dbReference type="Gene3D" id="3.20.20.10">
    <property type="entry name" value="Alanine racemase"/>
    <property type="match status" value="1"/>
</dbReference>
<dbReference type="Gene3D" id="2.40.37.10">
    <property type="entry name" value="Lyase, Ornithine Decarboxylase, Chain A, domain 1"/>
    <property type="match status" value="1"/>
</dbReference>
<dbReference type="InterPro" id="IPR000821">
    <property type="entry name" value="Ala_racemase"/>
</dbReference>
<dbReference type="EMBL" id="JARRAF010000011">
    <property type="protein sequence ID" value="MDK2124675.1"/>
    <property type="molecule type" value="Genomic_DNA"/>
</dbReference>
<comment type="pathway">
    <text evidence="4">Amino-acid biosynthesis; D-alanine biosynthesis; D-alanine from L-alanine: step 1/1.</text>
</comment>
<evidence type="ECO:0000313" key="7">
    <source>
        <dbReference type="Proteomes" id="UP001172778"/>
    </source>
</evidence>
<organism evidence="6 7">
    <name type="scientific">Parachitinimonas caeni</name>
    <dbReference type="NCBI Taxonomy" id="3031301"/>
    <lineage>
        <taxon>Bacteria</taxon>
        <taxon>Pseudomonadati</taxon>
        <taxon>Pseudomonadota</taxon>
        <taxon>Betaproteobacteria</taxon>
        <taxon>Neisseriales</taxon>
        <taxon>Chitinibacteraceae</taxon>
        <taxon>Parachitinimonas</taxon>
    </lineage>
</organism>
<protein>
    <recommendedName>
        <fullName evidence="4">Alanine racemase</fullName>
        <ecNumber evidence="4">5.1.1.1</ecNumber>
    </recommendedName>
</protein>
<feature type="active site" description="Proton acceptor; specific for D-alanine" evidence="4">
    <location>
        <position position="34"/>
    </location>
</feature>
<feature type="modified residue" description="N6-(pyridoxal phosphate)lysine" evidence="4">
    <location>
        <position position="34"/>
    </location>
</feature>
<keyword evidence="7" id="KW-1185">Reference proteome</keyword>
<dbReference type="Proteomes" id="UP001172778">
    <property type="component" value="Unassembled WGS sequence"/>
</dbReference>
<evidence type="ECO:0000256" key="2">
    <source>
        <dbReference type="ARBA" id="ARBA00022898"/>
    </source>
</evidence>
<dbReference type="RefSeq" id="WP_284100985.1">
    <property type="nucleotide sequence ID" value="NZ_JARRAF010000011.1"/>
</dbReference>
<feature type="binding site" evidence="4">
    <location>
        <position position="302"/>
    </location>
    <ligand>
        <name>substrate</name>
    </ligand>
</feature>